<proteinExistence type="predicted"/>
<dbReference type="Pfam" id="PF13712">
    <property type="entry name" value="Glyco_tranf_2_5"/>
    <property type="match status" value="1"/>
</dbReference>
<evidence type="ECO:0000313" key="3">
    <source>
        <dbReference type="Proteomes" id="UP000256326"/>
    </source>
</evidence>
<name>A0A3D9D1M0_9FLAO</name>
<dbReference type="SUPFAM" id="SSF53448">
    <property type="entry name" value="Nucleotide-diphospho-sugar transferases"/>
    <property type="match status" value="1"/>
</dbReference>
<dbReference type="EMBL" id="QNUG01000007">
    <property type="protein sequence ID" value="REC71905.1"/>
    <property type="molecule type" value="Genomic_DNA"/>
</dbReference>
<sequence length="275" mass="31958">MLSIIISSYQDHYFQQLSENIHQTIGEGFDFEIVKIWNPGKVGICEAYNLGAKEATYDNLLFIHEDILFSDTDWGNRLVKVLQEPGCGVVGVAGGNYYSYVPGSWWNRGYSKLYFIQVDQDNNECFNNNISERIKSEVKSLDGVFLACTRKVYDEVQFDEKINGYHGYDLIFSLKAAKKYKNYVTNQVLIKHFSQGTLSKEWLLNIIKVREIIGTFPDQNLDHQLEIANFYKLLIHLKNLKFNYKESLKICLKYLNPNKLGFINTLKAINRLRYL</sequence>
<comment type="caution">
    <text evidence="2">The sequence shown here is derived from an EMBL/GenBank/DDBJ whole genome shotgun (WGS) entry which is preliminary data.</text>
</comment>
<dbReference type="InterPro" id="IPR059123">
    <property type="entry name" value="StrF_dom"/>
</dbReference>
<dbReference type="Gene3D" id="3.90.550.10">
    <property type="entry name" value="Spore Coat Polysaccharide Biosynthesis Protein SpsA, Chain A"/>
    <property type="match status" value="1"/>
</dbReference>
<dbReference type="AlphaFoldDB" id="A0A3D9D1M0"/>
<dbReference type="InterPro" id="IPR029044">
    <property type="entry name" value="Nucleotide-diphossugar_trans"/>
</dbReference>
<gene>
    <name evidence="2" type="ORF">DRF58_04525</name>
</gene>
<dbReference type="Proteomes" id="UP000256326">
    <property type="component" value="Unassembled WGS sequence"/>
</dbReference>
<organism evidence="2 3">
    <name type="scientific">Epilithonimonas hispanica</name>
    <dbReference type="NCBI Taxonomy" id="358687"/>
    <lineage>
        <taxon>Bacteria</taxon>
        <taxon>Pseudomonadati</taxon>
        <taxon>Bacteroidota</taxon>
        <taxon>Flavobacteriia</taxon>
        <taxon>Flavobacteriales</taxon>
        <taxon>Weeksellaceae</taxon>
        <taxon>Chryseobacterium group</taxon>
        <taxon>Epilithonimonas</taxon>
    </lineage>
</organism>
<protein>
    <recommendedName>
        <fullName evidence="1">Streptomycin biosynthesis protein StrF domain-containing protein</fullName>
    </recommendedName>
</protein>
<evidence type="ECO:0000259" key="1">
    <source>
        <dbReference type="Pfam" id="PF13712"/>
    </source>
</evidence>
<feature type="domain" description="Streptomycin biosynthesis protein StrF" evidence="1">
    <location>
        <begin position="4"/>
        <end position="186"/>
    </location>
</feature>
<reference evidence="2 3" key="1">
    <citation type="journal article" date="2006" name="Int. J. Syst. Evol. Microbiol.">
        <title>Chryseobacterium hispanicum sp. nov., isolated from the drinking water distribution system of Sevilla, Spain.</title>
        <authorList>
            <person name="Gallego V."/>
            <person name="Garcia M.T."/>
            <person name="Ventosa A."/>
        </authorList>
    </citation>
    <scope>NUCLEOTIDE SEQUENCE [LARGE SCALE GENOMIC DNA]</scope>
    <source>
        <strain evidence="2 3">KCTC 22104</strain>
    </source>
</reference>
<dbReference type="OrthoDB" id="7851643at2"/>
<evidence type="ECO:0000313" key="2">
    <source>
        <dbReference type="EMBL" id="REC71905.1"/>
    </source>
</evidence>
<keyword evidence="3" id="KW-1185">Reference proteome</keyword>
<dbReference type="RefSeq" id="WP_116033380.1">
    <property type="nucleotide sequence ID" value="NZ_JBHLVV010000029.1"/>
</dbReference>
<accession>A0A3D9D1M0</accession>